<evidence type="ECO:0000256" key="2">
    <source>
        <dbReference type="ARBA" id="ARBA00010961"/>
    </source>
</evidence>
<gene>
    <name evidence="8" type="ORF">HYN43_008380</name>
    <name evidence="9" type="ORF">HYN43_016705</name>
    <name evidence="10" type="ORF">HYN43_016760</name>
    <name evidence="11" type="ORF">HYN43_018420</name>
    <name evidence="12" type="ORF">HYN43_021165</name>
    <name evidence="13" type="ORF">HYN43_024995</name>
    <name evidence="14" type="ORF">HYN43_025880</name>
    <name evidence="15" type="ORF">HYN43_028520</name>
</gene>
<evidence type="ECO:0000313" key="8">
    <source>
        <dbReference type="EMBL" id="AYL95312.1"/>
    </source>
</evidence>
<dbReference type="EMBL" id="CP032869">
    <property type="protein sequence ID" value="AYL96841.1"/>
    <property type="molecule type" value="Genomic_DNA"/>
</dbReference>
<dbReference type="KEGG" id="muh:HYN43_016705"/>
<dbReference type="PROSITE" id="PS01007">
    <property type="entry name" value="TRANSPOSASE_MUTATOR"/>
    <property type="match status" value="1"/>
</dbReference>
<keyword evidence="16" id="KW-1185">Reference proteome</keyword>
<organism evidence="11 16">
    <name type="scientific">Mucilaginibacter celer</name>
    <dbReference type="NCBI Taxonomy" id="2305508"/>
    <lineage>
        <taxon>Bacteria</taxon>
        <taxon>Pseudomonadati</taxon>
        <taxon>Bacteroidota</taxon>
        <taxon>Sphingobacteriia</taxon>
        <taxon>Sphingobacteriales</taxon>
        <taxon>Sphingobacteriaceae</taxon>
        <taxon>Mucilaginibacter</taxon>
    </lineage>
</organism>
<evidence type="ECO:0000313" key="12">
    <source>
        <dbReference type="EMBL" id="AYL97647.1"/>
    </source>
</evidence>
<evidence type="ECO:0000313" key="14">
    <source>
        <dbReference type="EMBL" id="AYL98501.1"/>
    </source>
</evidence>
<feature type="compositionally biased region" description="Polar residues" evidence="7">
    <location>
        <begin position="69"/>
        <end position="84"/>
    </location>
</feature>
<evidence type="ECO:0000256" key="7">
    <source>
        <dbReference type="SAM" id="MobiDB-lite"/>
    </source>
</evidence>
<comment type="function">
    <text evidence="1 6">Required for the transposition of the insertion element.</text>
</comment>
<evidence type="ECO:0000313" key="15">
    <source>
        <dbReference type="EMBL" id="AYL98974.1"/>
    </source>
</evidence>
<dbReference type="EMBL" id="CP032869">
    <property type="protein sequence ID" value="AYL96851.1"/>
    <property type="molecule type" value="Genomic_DNA"/>
</dbReference>
<dbReference type="KEGG" id="muh:HYN43_024995"/>
<dbReference type="KEGG" id="muh:HYN43_028520"/>
<dbReference type="PANTHER" id="PTHR33217">
    <property type="entry name" value="TRANSPOSASE FOR INSERTION SEQUENCE ELEMENT IS1081"/>
    <property type="match status" value="1"/>
</dbReference>
<dbReference type="GO" id="GO:0004803">
    <property type="term" value="F:transposase activity"/>
    <property type="evidence" value="ECO:0007669"/>
    <property type="project" value="UniProtKB-UniRule"/>
</dbReference>
<keyword evidence="3 6" id="KW-0815">Transposition</keyword>
<dbReference type="KEGG" id="muh:HYN43_021165"/>
<dbReference type="GO" id="GO:0003677">
    <property type="term" value="F:DNA binding"/>
    <property type="evidence" value="ECO:0007669"/>
    <property type="project" value="UniProtKB-UniRule"/>
</dbReference>
<dbReference type="OrthoDB" id="9779930at2"/>
<dbReference type="KEGG" id="muh:HYN43_025880"/>
<feature type="region of interest" description="Disordered" evidence="7">
    <location>
        <begin position="54"/>
        <end position="93"/>
    </location>
</feature>
<evidence type="ECO:0000313" key="9">
    <source>
        <dbReference type="EMBL" id="AYL96841.1"/>
    </source>
</evidence>
<sequence length="408" mass="47237">MKREEESLEYEQMKKKALEQLRSGKSLYGKDGAFAPLLKSFLDAALEAELESHLDEAERSSGNRRNGKTSKNIRTSDGTISISTPRDRNSSFEPELIRKRETILAESLESKIIGMYGLGMSFRDISKHIKDMYDTDISHSTLSAITDKIIPEVKEWQSRPLDELYTIVWLDAMHYKVKEEHRMVAHAVYNILGIDRHGHKELLGMYVSQSEGANFWLSVLTDLQNRGVKDILIACIDNLNGFPQAINTVFPQTEIQTCIVHQIRNSLKYVASKDQKVFMKDLKPVYQAETLELAELRLEQLEEKWGKKYEKVLESWRNNWSKLTTYFQYDTTIRKLIYTTNTIEGFHRQIRKVTKTKGGFTSDMALLKLIYLAHNNIKQKWTMPLSNWATTAQKLAIWFPGRMILDLM</sequence>
<evidence type="ECO:0000256" key="4">
    <source>
        <dbReference type="ARBA" id="ARBA00023125"/>
    </source>
</evidence>
<keyword evidence="5 6" id="KW-0233">DNA recombination</keyword>
<dbReference type="EMBL" id="CP032869">
    <property type="protein sequence ID" value="AYL98974.1"/>
    <property type="molecule type" value="Genomic_DNA"/>
</dbReference>
<dbReference type="Proteomes" id="UP000270046">
    <property type="component" value="Chromosome"/>
</dbReference>
<evidence type="ECO:0000313" key="11">
    <source>
        <dbReference type="EMBL" id="AYL97159.1"/>
    </source>
</evidence>
<evidence type="ECO:0000256" key="6">
    <source>
        <dbReference type="RuleBase" id="RU365089"/>
    </source>
</evidence>
<name>A0A494VRT2_9SPHI</name>
<evidence type="ECO:0000313" key="13">
    <source>
        <dbReference type="EMBL" id="AYL98342.1"/>
    </source>
</evidence>
<dbReference type="InterPro" id="IPR001207">
    <property type="entry name" value="Transposase_mutator"/>
</dbReference>
<accession>A0A494VRT2</accession>
<dbReference type="EMBL" id="CP032869">
    <property type="protein sequence ID" value="AYL98501.1"/>
    <property type="molecule type" value="Genomic_DNA"/>
</dbReference>
<evidence type="ECO:0000313" key="10">
    <source>
        <dbReference type="EMBL" id="AYL96851.1"/>
    </source>
</evidence>
<comment type="similarity">
    <text evidence="2 6">Belongs to the transposase mutator family.</text>
</comment>
<dbReference type="EMBL" id="CP032869">
    <property type="protein sequence ID" value="AYL98342.1"/>
    <property type="molecule type" value="Genomic_DNA"/>
</dbReference>
<dbReference type="EMBL" id="CP032869">
    <property type="protein sequence ID" value="AYL95312.1"/>
    <property type="molecule type" value="Genomic_DNA"/>
</dbReference>
<dbReference type="KEGG" id="muh:HYN43_016760"/>
<dbReference type="GO" id="GO:0006313">
    <property type="term" value="P:DNA transposition"/>
    <property type="evidence" value="ECO:0007669"/>
    <property type="project" value="UniProtKB-UniRule"/>
</dbReference>
<evidence type="ECO:0000256" key="5">
    <source>
        <dbReference type="ARBA" id="ARBA00023172"/>
    </source>
</evidence>
<keyword evidence="6" id="KW-0814">Transposable element</keyword>
<dbReference type="PANTHER" id="PTHR33217:SF8">
    <property type="entry name" value="MUTATOR FAMILY TRANSPOSASE"/>
    <property type="match status" value="1"/>
</dbReference>
<proteinExistence type="inferred from homology"/>
<protein>
    <recommendedName>
        <fullName evidence="6">Mutator family transposase</fullName>
    </recommendedName>
</protein>
<dbReference type="KEGG" id="muh:HYN43_008380"/>
<dbReference type="AlphaFoldDB" id="A0A494VRT2"/>
<evidence type="ECO:0000256" key="3">
    <source>
        <dbReference type="ARBA" id="ARBA00022578"/>
    </source>
</evidence>
<dbReference type="KEGG" id="muh:HYN43_018420"/>
<evidence type="ECO:0000256" key="1">
    <source>
        <dbReference type="ARBA" id="ARBA00002190"/>
    </source>
</evidence>
<dbReference type="Pfam" id="PF00872">
    <property type="entry name" value="Transposase_mut"/>
    <property type="match status" value="1"/>
</dbReference>
<dbReference type="NCBIfam" id="NF033543">
    <property type="entry name" value="transpos_IS256"/>
    <property type="match status" value="1"/>
</dbReference>
<keyword evidence="4 6" id="KW-0238">DNA-binding</keyword>
<dbReference type="EMBL" id="CP032869">
    <property type="protein sequence ID" value="AYL97647.1"/>
    <property type="molecule type" value="Genomic_DNA"/>
</dbReference>
<dbReference type="EMBL" id="CP032869">
    <property type="protein sequence ID" value="AYL97159.1"/>
    <property type="molecule type" value="Genomic_DNA"/>
</dbReference>
<evidence type="ECO:0000313" key="16">
    <source>
        <dbReference type="Proteomes" id="UP000270046"/>
    </source>
</evidence>
<reference evidence="11 16" key="1">
    <citation type="submission" date="2018-10" db="EMBL/GenBank/DDBJ databases">
        <title>Genome sequencing of Mucilaginibacter sp. HYN0043.</title>
        <authorList>
            <person name="Kim M."/>
            <person name="Yi H."/>
        </authorList>
    </citation>
    <scope>NUCLEOTIDE SEQUENCE [LARGE SCALE GENOMIC DNA]</scope>
    <source>
        <strain evidence="11 16">HYN0043</strain>
    </source>
</reference>